<dbReference type="Proteomes" id="UP001161325">
    <property type="component" value="Unassembled WGS sequence"/>
</dbReference>
<evidence type="ECO:0000313" key="3">
    <source>
        <dbReference type="EMBL" id="GLC23640.1"/>
    </source>
</evidence>
<feature type="region of interest" description="Disordered" evidence="1">
    <location>
        <begin position="916"/>
        <end position="936"/>
    </location>
</feature>
<name>A0AA37QCA4_9BACT</name>
<dbReference type="Gene3D" id="3.20.20.80">
    <property type="entry name" value="Glycosidases"/>
    <property type="match status" value="1"/>
</dbReference>
<feature type="signal peptide" evidence="2">
    <location>
        <begin position="1"/>
        <end position="23"/>
    </location>
</feature>
<keyword evidence="4" id="KW-1185">Reference proteome</keyword>
<comment type="caution">
    <text evidence="3">The sequence shown here is derived from an EMBL/GenBank/DDBJ whole genome shotgun (WGS) entry which is preliminary data.</text>
</comment>
<proteinExistence type="predicted"/>
<accession>A0AA37QCA4</accession>
<evidence type="ECO:0000256" key="1">
    <source>
        <dbReference type="SAM" id="MobiDB-lite"/>
    </source>
</evidence>
<dbReference type="RefSeq" id="WP_284348079.1">
    <property type="nucleotide sequence ID" value="NZ_BRXS01000001.1"/>
</dbReference>
<reference evidence="3" key="1">
    <citation type="submission" date="2022-08" db="EMBL/GenBank/DDBJ databases">
        <title>Draft genome sequencing of Roseisolibacter agri AW1220.</title>
        <authorList>
            <person name="Tobiishi Y."/>
            <person name="Tonouchi A."/>
        </authorList>
    </citation>
    <scope>NUCLEOTIDE SEQUENCE</scope>
    <source>
        <strain evidence="3">AW1220</strain>
    </source>
</reference>
<gene>
    <name evidence="3" type="ORF">rosag_01530</name>
</gene>
<organism evidence="3 4">
    <name type="scientific">Roseisolibacter agri</name>
    <dbReference type="NCBI Taxonomy" id="2014610"/>
    <lineage>
        <taxon>Bacteria</taxon>
        <taxon>Pseudomonadati</taxon>
        <taxon>Gemmatimonadota</taxon>
        <taxon>Gemmatimonadia</taxon>
        <taxon>Gemmatimonadales</taxon>
        <taxon>Gemmatimonadaceae</taxon>
        <taxon>Roseisolibacter</taxon>
    </lineage>
</organism>
<evidence type="ECO:0000256" key="2">
    <source>
        <dbReference type="SAM" id="SignalP"/>
    </source>
</evidence>
<evidence type="ECO:0000313" key="4">
    <source>
        <dbReference type="Proteomes" id="UP001161325"/>
    </source>
</evidence>
<dbReference type="InterPro" id="IPR017853">
    <property type="entry name" value="GH"/>
</dbReference>
<dbReference type="EMBL" id="BRXS01000001">
    <property type="protein sequence ID" value="GLC23640.1"/>
    <property type="molecule type" value="Genomic_DNA"/>
</dbReference>
<dbReference type="AlphaFoldDB" id="A0AA37QCA4"/>
<sequence>MRAHLRTAPLLAAASLLPAAAAAQTLTVRNNHELPYAGPVNAAVALPDGHYVGAGATAEVRGGAVRAVVALPAGGAARLTRAALPADGPHPFLLGPLRVTPAGGALALAWDGRPAGTLDLGLVVLPGSSATVDSAVAAFRPTALTWKPQVDGSFAAETRQDGYRVTVTLAPYGGGWVDARARVEREAPAGPAYVALVRRVTTPGVLTAAPAARLRFNGRVLDGSDSPDTWDRDFWYVRGVDWARWPAGPLSFLSVNGFTPTPTIQNAKGEWVEGSHFYVWERTRRVQDAAFLVSEIAGPNAEQAKSRYMPVTPYAPMRAGDALTLSWRLAVSANPDAQWEESQLRGFAGHRLAADRASRGPVRDSATVDVGVRAVTFGTAYFPYSTFVENLDFYRTPGTDRETWWPVSPVQWARWRTYVPRMRTDLHIIRAMGFEVVRLHHLELLQQLPRAEALAFLDWYAQQARALGLRILIDTEGPAAWVTALAARYRDVLVGVEIENEILIGGVKPGSAERWSSLYQAVKRGAPSLDAFLTTAGNHGQFERLRQLGTPFDRVGLHAYKHGAPWKESFLSHALGTGGYASDLGLPATLGEFNWKDITRLSPERRHREVAEIFEAILKPRALPQVDQFQFHEMLAVSPSISLNGGRHYEAVALDRRPKPEAEEWVRLIRAYGPSDAPVRVLPVTVREATFANGRATTTFTVENRTGRAVTLTLAPQSFDGVTATLQSAARVTLAAGATHEGRLALRLAPGAKPGAYHHFVRVAYGTRTSLGWGVAGNPGAPTFTAPLLGDRVTYEGGADVVRRIDWARPVTVAWVDKASVLEVEMAFLVASTLQAATGRPVRVSAMADVPDSLRARATLVQVGVMPDAAAKVGTVALRDRTLLLTGADKAAVQAAATDFVLRFWPQAKDAAMRHTGREPGNLLGHKAGVTEADPP</sequence>
<dbReference type="SUPFAM" id="SSF51445">
    <property type="entry name" value="(Trans)glycosidases"/>
    <property type="match status" value="1"/>
</dbReference>
<evidence type="ECO:0008006" key="5">
    <source>
        <dbReference type="Google" id="ProtNLM"/>
    </source>
</evidence>
<protein>
    <recommendedName>
        <fullName evidence="5">Glycoside hydrolase family 42 N-terminal domain-containing protein</fullName>
    </recommendedName>
</protein>
<feature type="chain" id="PRO_5041465603" description="Glycoside hydrolase family 42 N-terminal domain-containing protein" evidence="2">
    <location>
        <begin position="24"/>
        <end position="936"/>
    </location>
</feature>
<keyword evidence="2" id="KW-0732">Signal</keyword>